<dbReference type="InterPro" id="IPR031657">
    <property type="entry name" value="REPA_OB_2"/>
</dbReference>
<evidence type="ECO:0000259" key="2">
    <source>
        <dbReference type="Pfam" id="PF16900"/>
    </source>
</evidence>
<protein>
    <recommendedName>
        <fullName evidence="2">Replication protein A OB domain-containing protein</fullName>
    </recommendedName>
</protein>
<organism evidence="3 4">
    <name type="scientific">Paratrimastix pyriformis</name>
    <dbReference type="NCBI Taxonomy" id="342808"/>
    <lineage>
        <taxon>Eukaryota</taxon>
        <taxon>Metamonada</taxon>
        <taxon>Preaxostyla</taxon>
        <taxon>Paratrimastigidae</taxon>
        <taxon>Paratrimastix</taxon>
    </lineage>
</organism>
<evidence type="ECO:0000256" key="1">
    <source>
        <dbReference type="ARBA" id="ARBA00023125"/>
    </source>
</evidence>
<dbReference type="Gene3D" id="2.40.50.140">
    <property type="entry name" value="Nucleic acid-binding proteins"/>
    <property type="match status" value="1"/>
</dbReference>
<keyword evidence="4" id="KW-1185">Reference proteome</keyword>
<name>A0ABQ8UFY9_9EUKA</name>
<gene>
    <name evidence="3" type="ORF">PAPYR_7213</name>
</gene>
<dbReference type="Proteomes" id="UP001141327">
    <property type="component" value="Unassembled WGS sequence"/>
</dbReference>
<feature type="domain" description="Replication protein A OB" evidence="2">
    <location>
        <begin position="54"/>
        <end position="142"/>
    </location>
</feature>
<evidence type="ECO:0000313" key="4">
    <source>
        <dbReference type="Proteomes" id="UP001141327"/>
    </source>
</evidence>
<dbReference type="InterPro" id="IPR012340">
    <property type="entry name" value="NA-bd_OB-fold"/>
</dbReference>
<dbReference type="Pfam" id="PF16900">
    <property type="entry name" value="REPA_OB_2"/>
    <property type="match status" value="1"/>
</dbReference>
<proteinExistence type="predicted"/>
<comment type="caution">
    <text evidence="3">The sequence shown here is derived from an EMBL/GenBank/DDBJ whole genome shotgun (WGS) entry which is preliminary data.</text>
</comment>
<evidence type="ECO:0000313" key="3">
    <source>
        <dbReference type="EMBL" id="KAJ4457297.1"/>
    </source>
</evidence>
<sequence length="213" mass="23443">MWRNDHSEITVRVSLVHLANRIEFGESIGNHPDHTTWGSAAFCDQGPSLDFFRGQTVSVVGLVVNIFPSREVTTKSGKQISRQTLKLSDATGAGMLTVWGDQISQIQTVIPQETILQATGVAVKQWQETVDLSTTFDTTFQLNPPEYDRHAFALGCNLDTQIQTSPAQYCTLRELLEMEVPVGKSIVGFSFACLSDAETTVCLPQGPRSRVLL</sequence>
<reference evidence="3" key="1">
    <citation type="journal article" date="2022" name="bioRxiv">
        <title>Genomics of Preaxostyla Flagellates Illuminates Evolutionary Transitions and the Path Towards Mitochondrial Loss.</title>
        <authorList>
            <person name="Novak L.V.F."/>
            <person name="Treitli S.C."/>
            <person name="Pyrih J."/>
            <person name="Halakuc P."/>
            <person name="Pipaliya S.V."/>
            <person name="Vacek V."/>
            <person name="Brzon O."/>
            <person name="Soukal P."/>
            <person name="Eme L."/>
            <person name="Dacks J.B."/>
            <person name="Karnkowska A."/>
            <person name="Elias M."/>
            <person name="Hampl V."/>
        </authorList>
    </citation>
    <scope>NUCLEOTIDE SEQUENCE</scope>
    <source>
        <strain evidence="3">RCP-MX</strain>
    </source>
</reference>
<dbReference type="EMBL" id="JAPMOS010000049">
    <property type="protein sequence ID" value="KAJ4457297.1"/>
    <property type="molecule type" value="Genomic_DNA"/>
</dbReference>
<accession>A0ABQ8UFY9</accession>
<keyword evidence="1" id="KW-0238">DNA-binding</keyword>
<dbReference type="SUPFAM" id="SSF50249">
    <property type="entry name" value="Nucleic acid-binding proteins"/>
    <property type="match status" value="1"/>
</dbReference>